<gene>
    <name evidence="6" type="ORF">J6I44_10450</name>
</gene>
<dbReference type="InterPro" id="IPR016032">
    <property type="entry name" value="Sig_transdc_resp-reg_C-effctor"/>
</dbReference>
<keyword evidence="4" id="KW-0812">Transmembrane</keyword>
<protein>
    <submittedName>
        <fullName evidence="6">Winged helix-turn-helix domain-containing protein</fullName>
    </submittedName>
</protein>
<feature type="domain" description="OmpR/PhoB-type" evidence="5">
    <location>
        <begin position="6"/>
        <end position="104"/>
    </location>
</feature>
<dbReference type="EMBL" id="JAGGJA010000006">
    <property type="protein sequence ID" value="MCW9707279.1"/>
    <property type="molecule type" value="Genomic_DNA"/>
</dbReference>
<dbReference type="SMART" id="SM00862">
    <property type="entry name" value="Trans_reg_C"/>
    <property type="match status" value="1"/>
</dbReference>
<sequence>MSFEPHSHYHFDDFDLDVENRQLWYESQQLDLNGRYFDALVLLVHQHGQLVEKDQFFSEVWGDVVVSDSALTQCIKDIRKQLGDNASNPRYIQTVPGYGYRFIGRVEANPSAEPGRNKSATERPRVATSSPSTQSYQLKQGLHIGGMGAIGGITAGLLGGLFYGFGLAYAPSDTTMGATSMLLVLTSLNVIIGGMGGLGVSSGMAAAIISTGGNKIWTVIGAAFGGLVIGSLAKLLVVDALTLLFGTAPEGITGGLEGAVLGAAVALGAMFGGGLNATHRIRPVVAAATASGIAGVLITISGGHLMSGSLDLLTRSFTGSHLRLDAFGRFFGEINFGLITQTVLAGVEGFLFGACVVGAIVYLKKQLSFKD</sequence>
<name>A0ABT3PMZ8_9BACT</name>
<dbReference type="InterPro" id="IPR001867">
    <property type="entry name" value="OmpR/PhoB-type_DNA-bd"/>
</dbReference>
<feature type="transmembrane region" description="Helical" evidence="4">
    <location>
        <begin position="216"/>
        <end position="238"/>
    </location>
</feature>
<evidence type="ECO:0000256" key="3">
    <source>
        <dbReference type="SAM" id="MobiDB-lite"/>
    </source>
</evidence>
<keyword evidence="4" id="KW-1133">Transmembrane helix</keyword>
<proteinExistence type="predicted"/>
<organism evidence="6 7">
    <name type="scientific">Fodinibius salsisoli</name>
    <dbReference type="NCBI Taxonomy" id="2820877"/>
    <lineage>
        <taxon>Bacteria</taxon>
        <taxon>Pseudomonadati</taxon>
        <taxon>Balneolota</taxon>
        <taxon>Balneolia</taxon>
        <taxon>Balneolales</taxon>
        <taxon>Balneolaceae</taxon>
        <taxon>Fodinibius</taxon>
    </lineage>
</organism>
<dbReference type="SUPFAM" id="SSF46894">
    <property type="entry name" value="C-terminal effector domain of the bipartite response regulators"/>
    <property type="match status" value="1"/>
</dbReference>
<keyword evidence="1 2" id="KW-0238">DNA-binding</keyword>
<dbReference type="Pfam" id="PF00486">
    <property type="entry name" value="Trans_reg_C"/>
    <property type="match status" value="1"/>
</dbReference>
<evidence type="ECO:0000313" key="7">
    <source>
        <dbReference type="Proteomes" id="UP001207918"/>
    </source>
</evidence>
<evidence type="ECO:0000256" key="1">
    <source>
        <dbReference type="ARBA" id="ARBA00023125"/>
    </source>
</evidence>
<dbReference type="InterPro" id="IPR036388">
    <property type="entry name" value="WH-like_DNA-bd_sf"/>
</dbReference>
<dbReference type="PROSITE" id="PS51755">
    <property type="entry name" value="OMPR_PHOB"/>
    <property type="match status" value="1"/>
</dbReference>
<evidence type="ECO:0000259" key="5">
    <source>
        <dbReference type="PROSITE" id="PS51755"/>
    </source>
</evidence>
<evidence type="ECO:0000256" key="2">
    <source>
        <dbReference type="PROSITE-ProRule" id="PRU01091"/>
    </source>
</evidence>
<feature type="transmembrane region" description="Helical" evidence="4">
    <location>
        <begin position="258"/>
        <end position="277"/>
    </location>
</feature>
<reference evidence="6 7" key="1">
    <citation type="submission" date="2021-03" db="EMBL/GenBank/DDBJ databases">
        <title>Aliifodinibius sp. nov., a new bacterium isolated from saline soil.</title>
        <authorList>
            <person name="Galisteo C."/>
            <person name="De La Haba R."/>
            <person name="Sanchez-Porro C."/>
            <person name="Ventosa A."/>
        </authorList>
    </citation>
    <scope>NUCLEOTIDE SEQUENCE [LARGE SCALE GENOMIC DNA]</scope>
    <source>
        <strain evidence="6 7">1BSP15-2V2</strain>
    </source>
</reference>
<keyword evidence="7" id="KW-1185">Reference proteome</keyword>
<feature type="transmembrane region" description="Helical" evidence="4">
    <location>
        <begin position="338"/>
        <end position="363"/>
    </location>
</feature>
<feature type="transmembrane region" description="Helical" evidence="4">
    <location>
        <begin position="284"/>
        <end position="306"/>
    </location>
</feature>
<feature type="region of interest" description="Disordered" evidence="3">
    <location>
        <begin position="109"/>
        <end position="134"/>
    </location>
</feature>
<feature type="transmembrane region" description="Helical" evidence="4">
    <location>
        <begin position="144"/>
        <end position="170"/>
    </location>
</feature>
<dbReference type="Proteomes" id="UP001207918">
    <property type="component" value="Unassembled WGS sequence"/>
</dbReference>
<feature type="transmembrane region" description="Helical" evidence="4">
    <location>
        <begin position="182"/>
        <end position="209"/>
    </location>
</feature>
<feature type="compositionally biased region" description="Basic and acidic residues" evidence="3">
    <location>
        <begin position="115"/>
        <end position="125"/>
    </location>
</feature>
<dbReference type="Gene3D" id="1.10.10.10">
    <property type="entry name" value="Winged helix-like DNA-binding domain superfamily/Winged helix DNA-binding domain"/>
    <property type="match status" value="1"/>
</dbReference>
<comment type="caution">
    <text evidence="6">The sequence shown here is derived from an EMBL/GenBank/DDBJ whole genome shotgun (WGS) entry which is preliminary data.</text>
</comment>
<accession>A0ABT3PMZ8</accession>
<keyword evidence="4" id="KW-0472">Membrane</keyword>
<dbReference type="RefSeq" id="WP_265766041.1">
    <property type="nucleotide sequence ID" value="NZ_JAGGJA010000006.1"/>
</dbReference>
<evidence type="ECO:0000256" key="4">
    <source>
        <dbReference type="SAM" id="Phobius"/>
    </source>
</evidence>
<dbReference type="CDD" id="cd00383">
    <property type="entry name" value="trans_reg_C"/>
    <property type="match status" value="1"/>
</dbReference>
<evidence type="ECO:0000313" key="6">
    <source>
        <dbReference type="EMBL" id="MCW9707279.1"/>
    </source>
</evidence>
<feature type="DNA-binding region" description="OmpR/PhoB-type" evidence="2">
    <location>
        <begin position="6"/>
        <end position="104"/>
    </location>
</feature>